<keyword evidence="1" id="KW-1133">Transmembrane helix</keyword>
<name>A0A386KE42_9CAUD</name>
<feature type="transmembrane region" description="Helical" evidence="1">
    <location>
        <begin position="9"/>
        <end position="31"/>
    </location>
</feature>
<protein>
    <submittedName>
        <fullName evidence="2">Uncharacterized protein</fullName>
    </submittedName>
</protein>
<evidence type="ECO:0000313" key="2">
    <source>
        <dbReference type="EMBL" id="AYD82470.1"/>
    </source>
</evidence>
<reference evidence="2 3" key="1">
    <citation type="submission" date="2018-08" db="EMBL/GenBank/DDBJ databases">
        <title>Complete genome sequence of five Acinetobacter baumannii phages from Abidjan, Cote d'Ivoire.</title>
        <authorList>
            <person name="Essoh C."/>
            <person name="Vernadet J.-P."/>
            <person name="Vergnaud G."/>
            <person name="Resch G."/>
            <person name="Pourcel C."/>
        </authorList>
    </citation>
    <scope>NUCLEOTIDE SEQUENCE [LARGE SCALE GENOMIC DNA]</scope>
</reference>
<gene>
    <name evidence="2" type="ORF">Aci05_089</name>
</gene>
<evidence type="ECO:0000313" key="3">
    <source>
        <dbReference type="Proteomes" id="UP000269940"/>
    </source>
</evidence>
<dbReference type="EMBL" id="MH746814">
    <property type="protein sequence ID" value="AYD82470.1"/>
    <property type="molecule type" value="Genomic_DNA"/>
</dbReference>
<keyword evidence="1" id="KW-0812">Transmembrane</keyword>
<accession>A0A386KE42</accession>
<keyword evidence="1" id="KW-0472">Membrane</keyword>
<keyword evidence="3" id="KW-1185">Reference proteome</keyword>
<proteinExistence type="predicted"/>
<organism evidence="2 3">
    <name type="scientific">Acinetobacter phage vB_AbaM_B09_Aci05</name>
    <dbReference type="NCBI Taxonomy" id="2315458"/>
    <lineage>
        <taxon>Viruses</taxon>
        <taxon>Duplodnaviria</taxon>
        <taxon>Heunggongvirae</taxon>
        <taxon>Uroviricota</taxon>
        <taxon>Caudoviricetes</taxon>
        <taxon>Saclayvirus</taxon>
        <taxon>Saclayvirus Aci05</taxon>
    </lineage>
</organism>
<sequence length="37" mass="4107">MLTKHERLAILYSFIGIIYLVVIMMGVGSYLDKTCGG</sequence>
<evidence type="ECO:0000256" key="1">
    <source>
        <dbReference type="SAM" id="Phobius"/>
    </source>
</evidence>
<dbReference type="Proteomes" id="UP000269940">
    <property type="component" value="Segment"/>
</dbReference>